<gene>
    <name evidence="8" type="ORF">GTW58_00430</name>
</gene>
<evidence type="ECO:0000256" key="2">
    <source>
        <dbReference type="ARBA" id="ARBA00022692"/>
    </source>
</evidence>
<dbReference type="EMBL" id="JAAVUN010000001">
    <property type="protein sequence ID" value="NKE08440.1"/>
    <property type="molecule type" value="Genomic_DNA"/>
</dbReference>
<evidence type="ECO:0000259" key="7">
    <source>
        <dbReference type="Pfam" id="PF13515"/>
    </source>
</evidence>
<evidence type="ECO:0000256" key="4">
    <source>
        <dbReference type="ARBA" id="ARBA00023136"/>
    </source>
</evidence>
<feature type="transmembrane region" description="Helical" evidence="6">
    <location>
        <begin position="108"/>
        <end position="124"/>
    </location>
</feature>
<reference evidence="8 9" key="1">
    <citation type="submission" date="2020-02" db="EMBL/GenBank/DDBJ databases">
        <authorList>
            <person name="Sun Q."/>
        </authorList>
    </citation>
    <scope>NUCLEOTIDE SEQUENCE [LARGE SCALE GENOMIC DNA]</scope>
    <source>
        <strain evidence="8 9">YIM 13062</strain>
    </source>
</reference>
<dbReference type="Proteomes" id="UP000521379">
    <property type="component" value="Unassembled WGS sequence"/>
</dbReference>
<comment type="subcellular location">
    <subcellularLocation>
        <location evidence="1">Membrane</location>
        <topology evidence="1">Multi-pass membrane protein</topology>
    </subcellularLocation>
</comment>
<feature type="transmembrane region" description="Helical" evidence="6">
    <location>
        <begin position="87"/>
        <end position="102"/>
    </location>
</feature>
<evidence type="ECO:0000313" key="9">
    <source>
        <dbReference type="Proteomes" id="UP000521379"/>
    </source>
</evidence>
<feature type="transmembrane region" description="Helical" evidence="6">
    <location>
        <begin position="31"/>
        <end position="50"/>
    </location>
</feature>
<organism evidence="8 9">
    <name type="scientific">Kocuria subflava</name>
    <dbReference type="NCBI Taxonomy" id="1736139"/>
    <lineage>
        <taxon>Bacteria</taxon>
        <taxon>Bacillati</taxon>
        <taxon>Actinomycetota</taxon>
        <taxon>Actinomycetes</taxon>
        <taxon>Micrococcales</taxon>
        <taxon>Micrococcaceae</taxon>
        <taxon>Kocuria</taxon>
    </lineage>
</organism>
<sequence>MRILSRSSAQAPTDDDDSLVRPWHQGAMTPARMLLALKAATACTIAWIVAPHMPGVVAQYPFYAPLGALSVMYPTLLGSLRTGMQTILGLALGMALALIVLLTDLNTVITLFIVIVLGTILAGVRKLGVGADYIPMTALFVLVIGGPNADSYSVGYLVQMTTGAVIGLIVHLLIAPPVDIRSASLELGRAEKLLARYLRDVAGEVRVPGSTSRRDWVEVNQQLAQMTSEVRGVVQESATAMKGNPRMLLPNYKNQEPGLARLIQVEYVAFYMRNLTDVLRRLFATDGSHMVVPAEVSKELERALRAVAEVLRVAWRVDGESLQALTTALTVVPVDLNDDEKDEVAILARRARARIADLSQQLETLEIRNTWDHWWLVSVSTDLERILQTVNTHGASNPPPKPRRTRQLALPPLTLPRPVKFSRIK</sequence>
<protein>
    <recommendedName>
        <fullName evidence="7">Integral membrane bound transporter domain-containing protein</fullName>
    </recommendedName>
</protein>
<evidence type="ECO:0000313" key="8">
    <source>
        <dbReference type="EMBL" id="NKE08440.1"/>
    </source>
</evidence>
<evidence type="ECO:0000256" key="3">
    <source>
        <dbReference type="ARBA" id="ARBA00022989"/>
    </source>
</evidence>
<feature type="transmembrane region" description="Helical" evidence="6">
    <location>
        <begin position="155"/>
        <end position="175"/>
    </location>
</feature>
<evidence type="ECO:0000256" key="1">
    <source>
        <dbReference type="ARBA" id="ARBA00004141"/>
    </source>
</evidence>
<keyword evidence="9" id="KW-1185">Reference proteome</keyword>
<name>A0A846TNB4_9MICC</name>
<accession>A0A846TNB4</accession>
<comment type="caution">
    <text evidence="8">The sequence shown here is derived from an EMBL/GenBank/DDBJ whole genome shotgun (WGS) entry which is preliminary data.</text>
</comment>
<keyword evidence="2 6" id="KW-0812">Transmembrane</keyword>
<dbReference type="InterPro" id="IPR049453">
    <property type="entry name" value="Memb_transporter_dom"/>
</dbReference>
<dbReference type="GO" id="GO:0016020">
    <property type="term" value="C:membrane"/>
    <property type="evidence" value="ECO:0007669"/>
    <property type="project" value="UniProtKB-SubCell"/>
</dbReference>
<feature type="transmembrane region" description="Helical" evidence="6">
    <location>
        <begin position="131"/>
        <end position="149"/>
    </location>
</feature>
<feature type="domain" description="Integral membrane bound transporter" evidence="7">
    <location>
        <begin position="46"/>
        <end position="170"/>
    </location>
</feature>
<proteinExistence type="predicted"/>
<feature type="region of interest" description="Disordered" evidence="5">
    <location>
        <begin position="1"/>
        <end position="20"/>
    </location>
</feature>
<keyword evidence="4 6" id="KW-0472">Membrane</keyword>
<evidence type="ECO:0000256" key="6">
    <source>
        <dbReference type="SAM" id="Phobius"/>
    </source>
</evidence>
<dbReference type="RefSeq" id="WP_119932498.1">
    <property type="nucleotide sequence ID" value="NZ_JAAVUN010000001.1"/>
</dbReference>
<dbReference type="AlphaFoldDB" id="A0A846TNB4"/>
<evidence type="ECO:0000256" key="5">
    <source>
        <dbReference type="SAM" id="MobiDB-lite"/>
    </source>
</evidence>
<feature type="compositionally biased region" description="Polar residues" evidence="5">
    <location>
        <begin position="1"/>
        <end position="11"/>
    </location>
</feature>
<keyword evidence="3 6" id="KW-1133">Transmembrane helix</keyword>
<dbReference type="Pfam" id="PF13515">
    <property type="entry name" value="FUSC_2"/>
    <property type="match status" value="1"/>
</dbReference>